<keyword evidence="9 10" id="KW-0100">Branched-chain amino acid biosynthesis</keyword>
<evidence type="ECO:0000256" key="6">
    <source>
        <dbReference type="ARBA" id="ARBA00022430"/>
    </source>
</evidence>
<dbReference type="PANTHER" id="PTHR43345">
    <property type="entry name" value="3-ISOPROPYLMALATE DEHYDRATASE SMALL SUBUNIT 2-RELATED-RELATED"/>
    <property type="match status" value="1"/>
</dbReference>
<dbReference type="GO" id="GO:0003861">
    <property type="term" value="F:3-isopropylmalate dehydratase activity"/>
    <property type="evidence" value="ECO:0007669"/>
    <property type="project" value="UniProtKB-UniRule"/>
</dbReference>
<evidence type="ECO:0000256" key="7">
    <source>
        <dbReference type="ARBA" id="ARBA00022605"/>
    </source>
</evidence>
<dbReference type="CDD" id="cd01577">
    <property type="entry name" value="IPMI_Swivel"/>
    <property type="match status" value="1"/>
</dbReference>
<dbReference type="RefSeq" id="WP_188902489.1">
    <property type="nucleotide sequence ID" value="NZ_BMKS01000012.1"/>
</dbReference>
<evidence type="ECO:0000256" key="8">
    <source>
        <dbReference type="ARBA" id="ARBA00023239"/>
    </source>
</evidence>
<accession>A0A8J2ZE97</accession>
<keyword evidence="7 10" id="KW-0028">Amino-acid biosynthesis</keyword>
<keyword evidence="13" id="KW-1185">Reference proteome</keyword>
<comment type="catalytic activity">
    <reaction evidence="1 10">
        <text>(2R,3S)-3-isopropylmalate = (2S)-2-isopropylmalate</text>
        <dbReference type="Rhea" id="RHEA:32287"/>
        <dbReference type="ChEBI" id="CHEBI:1178"/>
        <dbReference type="ChEBI" id="CHEBI:35121"/>
        <dbReference type="EC" id="4.2.1.33"/>
    </reaction>
</comment>
<comment type="pathway">
    <text evidence="3 10">Amino-acid biosynthesis; L-leucine biosynthesis; L-leucine from 3-methyl-2-oxobutanoate: step 2/4.</text>
</comment>
<dbReference type="Proteomes" id="UP000597507">
    <property type="component" value="Unassembled WGS sequence"/>
</dbReference>
<name>A0A8J2ZE97_9PROT</name>
<evidence type="ECO:0000256" key="10">
    <source>
        <dbReference type="HAMAP-Rule" id="MF_01031"/>
    </source>
</evidence>
<comment type="subunit">
    <text evidence="5 10">Heterodimer of LeuC and LeuD.</text>
</comment>
<dbReference type="GO" id="GO:0009316">
    <property type="term" value="C:3-isopropylmalate dehydratase complex"/>
    <property type="evidence" value="ECO:0007669"/>
    <property type="project" value="InterPro"/>
</dbReference>
<dbReference type="InterPro" id="IPR000573">
    <property type="entry name" value="AconitaseA/IPMdHydase_ssu_swvl"/>
</dbReference>
<evidence type="ECO:0000256" key="2">
    <source>
        <dbReference type="ARBA" id="ARBA00002695"/>
    </source>
</evidence>
<dbReference type="PANTHER" id="PTHR43345:SF5">
    <property type="entry name" value="3-ISOPROPYLMALATE DEHYDRATASE SMALL SUBUNIT"/>
    <property type="match status" value="1"/>
</dbReference>
<evidence type="ECO:0000256" key="9">
    <source>
        <dbReference type="ARBA" id="ARBA00023304"/>
    </source>
</evidence>
<organism evidence="12 13">
    <name type="scientific">Caldovatus sediminis</name>
    <dbReference type="NCBI Taxonomy" id="2041189"/>
    <lineage>
        <taxon>Bacteria</taxon>
        <taxon>Pseudomonadati</taxon>
        <taxon>Pseudomonadota</taxon>
        <taxon>Alphaproteobacteria</taxon>
        <taxon>Acetobacterales</taxon>
        <taxon>Roseomonadaceae</taxon>
        <taxon>Caldovatus</taxon>
    </lineage>
</organism>
<comment type="similarity">
    <text evidence="4 10">Belongs to the LeuD family. LeuD type 1 subfamily.</text>
</comment>
<dbReference type="AlphaFoldDB" id="A0A8J2ZE97"/>
<dbReference type="InterPro" id="IPR004431">
    <property type="entry name" value="3-IsopropMal_deHydase_ssu"/>
</dbReference>
<dbReference type="InterPro" id="IPR033940">
    <property type="entry name" value="IPMI_Swivel"/>
</dbReference>
<dbReference type="Gene3D" id="3.20.19.10">
    <property type="entry name" value="Aconitase, domain 4"/>
    <property type="match status" value="1"/>
</dbReference>
<dbReference type="SUPFAM" id="SSF52016">
    <property type="entry name" value="LeuD/IlvD-like"/>
    <property type="match status" value="1"/>
</dbReference>
<dbReference type="UniPathway" id="UPA00048">
    <property type="reaction ID" value="UER00071"/>
</dbReference>
<reference evidence="12 13" key="1">
    <citation type="journal article" date="2014" name="Int. J. Syst. Evol. Microbiol.">
        <title>Complete genome sequence of Corynebacterium casei LMG S-19264T (=DSM 44701T), isolated from a smear-ripened cheese.</title>
        <authorList>
            <consortium name="US DOE Joint Genome Institute (JGI-PGF)"/>
            <person name="Walter F."/>
            <person name="Albersmeier A."/>
            <person name="Kalinowski J."/>
            <person name="Ruckert C."/>
        </authorList>
    </citation>
    <scope>NUCLEOTIDE SEQUENCE [LARGE SCALE GENOMIC DNA]</scope>
    <source>
        <strain evidence="12 13">CGMCC 1.16330</strain>
    </source>
</reference>
<dbReference type="EC" id="4.2.1.33" evidence="10"/>
<gene>
    <name evidence="10 12" type="primary">leuD</name>
    <name evidence="12" type="ORF">GCM10010964_34480</name>
</gene>
<dbReference type="GO" id="GO:0009098">
    <property type="term" value="P:L-leucine biosynthetic process"/>
    <property type="evidence" value="ECO:0007669"/>
    <property type="project" value="UniProtKB-UniRule"/>
</dbReference>
<evidence type="ECO:0000256" key="5">
    <source>
        <dbReference type="ARBA" id="ARBA00011271"/>
    </source>
</evidence>
<feature type="domain" description="Aconitase A/isopropylmalate dehydratase small subunit swivel" evidence="11">
    <location>
        <begin position="1"/>
        <end position="123"/>
    </location>
</feature>
<dbReference type="NCBIfam" id="NF002458">
    <property type="entry name" value="PRK01641.1"/>
    <property type="match status" value="1"/>
</dbReference>
<evidence type="ECO:0000256" key="1">
    <source>
        <dbReference type="ARBA" id="ARBA00000491"/>
    </source>
</evidence>
<evidence type="ECO:0000259" key="11">
    <source>
        <dbReference type="Pfam" id="PF00694"/>
    </source>
</evidence>
<evidence type="ECO:0000256" key="3">
    <source>
        <dbReference type="ARBA" id="ARBA00004729"/>
    </source>
</evidence>
<sequence length="209" mass="23110">MEPFTVLTAIAAPMPEPNIDTDMIIRIERLRDLEPHQLGPYAFENRRYRPDGSETPDFVLNREPYRRARIILAGPNFACGSSREAAVWALRGFGVRSVIAPSFGPIFVNNCYQNGLLPVVLPEAAVRALIEEVEAAAGRAEVTVDLRECTVIAPSGGRWRFEIDALRREALLKGLDDVALTLSREAEIAAHEARDRAARAWLYPATATG</sequence>
<evidence type="ECO:0000313" key="13">
    <source>
        <dbReference type="Proteomes" id="UP000597507"/>
    </source>
</evidence>
<comment type="caution">
    <text evidence="12">The sequence shown here is derived from an EMBL/GenBank/DDBJ whole genome shotgun (WGS) entry which is preliminary data.</text>
</comment>
<dbReference type="InterPro" id="IPR050075">
    <property type="entry name" value="LeuD"/>
</dbReference>
<proteinExistence type="inferred from homology"/>
<evidence type="ECO:0000313" key="12">
    <source>
        <dbReference type="EMBL" id="GGG44186.1"/>
    </source>
</evidence>
<dbReference type="NCBIfam" id="TIGR00171">
    <property type="entry name" value="leuD"/>
    <property type="match status" value="1"/>
</dbReference>
<evidence type="ECO:0000256" key="4">
    <source>
        <dbReference type="ARBA" id="ARBA00009845"/>
    </source>
</evidence>
<keyword evidence="6 10" id="KW-0432">Leucine biosynthesis</keyword>
<comment type="function">
    <text evidence="2 10">Catalyzes the isomerization between 2-isopropylmalate and 3-isopropylmalate, via the formation of 2-isopropylmaleate.</text>
</comment>
<keyword evidence="8 10" id="KW-0456">Lyase</keyword>
<dbReference type="InterPro" id="IPR015928">
    <property type="entry name" value="Aconitase/3IPM_dehydase_swvl"/>
</dbReference>
<dbReference type="Pfam" id="PF00694">
    <property type="entry name" value="Aconitase_C"/>
    <property type="match status" value="1"/>
</dbReference>
<dbReference type="HAMAP" id="MF_01031">
    <property type="entry name" value="LeuD_type1"/>
    <property type="match status" value="1"/>
</dbReference>
<dbReference type="EMBL" id="BMKS01000012">
    <property type="protein sequence ID" value="GGG44186.1"/>
    <property type="molecule type" value="Genomic_DNA"/>
</dbReference>
<protein>
    <recommendedName>
        <fullName evidence="10">3-isopropylmalate dehydratase small subunit</fullName>
        <ecNumber evidence="10">4.2.1.33</ecNumber>
    </recommendedName>
    <alternativeName>
        <fullName evidence="10">Alpha-IPM isomerase</fullName>
        <shortName evidence="10">IPMI</shortName>
    </alternativeName>
    <alternativeName>
        <fullName evidence="10">Isopropylmalate isomerase</fullName>
    </alternativeName>
</protein>